<name>A0A0P0D9C3_9FLAO</name>
<reference evidence="2 3" key="1">
    <citation type="submission" date="2015-10" db="EMBL/GenBank/DDBJ databases">
        <authorList>
            <person name="Gilbert D.G."/>
        </authorList>
    </citation>
    <scope>NUCLEOTIDE SEQUENCE [LARGE SCALE GENOMIC DNA]</scope>
    <source>
        <strain evidence="3">HZ-22</strain>
    </source>
</reference>
<dbReference type="InterPro" id="IPR009061">
    <property type="entry name" value="DNA-bd_dom_put_sf"/>
</dbReference>
<dbReference type="KEGG" id="ahz:APS56_04110"/>
<dbReference type="Proteomes" id="UP000057981">
    <property type="component" value="Chromosome"/>
</dbReference>
<organism evidence="2 3">
    <name type="scientific">Pseudalgibacter alginicilyticus</name>
    <dbReference type="NCBI Taxonomy" id="1736674"/>
    <lineage>
        <taxon>Bacteria</taxon>
        <taxon>Pseudomonadati</taxon>
        <taxon>Bacteroidota</taxon>
        <taxon>Flavobacteriia</taxon>
        <taxon>Flavobacteriales</taxon>
        <taxon>Flavobacteriaceae</taxon>
        <taxon>Pseudalgibacter</taxon>
    </lineage>
</organism>
<dbReference type="InterPro" id="IPR041657">
    <property type="entry name" value="HTH_17"/>
</dbReference>
<evidence type="ECO:0000313" key="2">
    <source>
        <dbReference type="EMBL" id="ALJ04371.1"/>
    </source>
</evidence>
<dbReference type="RefSeq" id="WP_054725022.1">
    <property type="nucleotide sequence ID" value="NZ_CP012898.1"/>
</dbReference>
<dbReference type="SUPFAM" id="SSF46955">
    <property type="entry name" value="Putative DNA-binding domain"/>
    <property type="match status" value="1"/>
</dbReference>
<dbReference type="Pfam" id="PF12728">
    <property type="entry name" value="HTH_17"/>
    <property type="match status" value="1"/>
</dbReference>
<protein>
    <recommendedName>
        <fullName evidence="1">Helix-turn-helix domain-containing protein</fullName>
    </recommendedName>
</protein>
<dbReference type="OrthoDB" id="1097811at2"/>
<gene>
    <name evidence="2" type="ORF">APS56_04110</name>
</gene>
<sequence>MTNFNVNLQDYLQHLVNEAVQNSIPKTVQATAELLKQDLPKNNPDDLLTPKEASDILKCSITTLWRYEQSGKVNSLTIGGKRLYKRSDLFNALNK</sequence>
<proteinExistence type="predicted"/>
<evidence type="ECO:0000313" key="3">
    <source>
        <dbReference type="Proteomes" id="UP000057981"/>
    </source>
</evidence>
<accession>A0A0P0D9C3</accession>
<feature type="domain" description="Helix-turn-helix" evidence="1">
    <location>
        <begin position="47"/>
        <end position="90"/>
    </location>
</feature>
<dbReference type="EMBL" id="CP012898">
    <property type="protein sequence ID" value="ALJ04371.1"/>
    <property type="molecule type" value="Genomic_DNA"/>
</dbReference>
<dbReference type="STRING" id="1736674.APS56_04110"/>
<keyword evidence="3" id="KW-1185">Reference proteome</keyword>
<evidence type="ECO:0000259" key="1">
    <source>
        <dbReference type="Pfam" id="PF12728"/>
    </source>
</evidence>
<dbReference type="AlphaFoldDB" id="A0A0P0D9C3"/>